<evidence type="ECO:0000313" key="3">
    <source>
        <dbReference type="Proteomes" id="UP001596107"/>
    </source>
</evidence>
<keyword evidence="1" id="KW-0812">Transmembrane</keyword>
<reference evidence="3" key="1">
    <citation type="journal article" date="2019" name="Int. J. Syst. Evol. Microbiol.">
        <title>The Global Catalogue of Microorganisms (GCM) 10K type strain sequencing project: providing services to taxonomists for standard genome sequencing and annotation.</title>
        <authorList>
            <consortium name="The Broad Institute Genomics Platform"/>
            <consortium name="The Broad Institute Genome Sequencing Center for Infectious Disease"/>
            <person name="Wu L."/>
            <person name="Ma J."/>
        </authorList>
    </citation>
    <scope>NUCLEOTIDE SEQUENCE [LARGE SCALE GENOMIC DNA]</scope>
    <source>
        <strain evidence="3">JCM 3366</strain>
    </source>
</reference>
<evidence type="ECO:0000313" key="2">
    <source>
        <dbReference type="EMBL" id="MFC5584363.1"/>
    </source>
</evidence>
<keyword evidence="1" id="KW-0472">Membrane</keyword>
<feature type="transmembrane region" description="Helical" evidence="1">
    <location>
        <begin position="55"/>
        <end position="74"/>
    </location>
</feature>
<comment type="caution">
    <text evidence="2">The sequence shown here is derived from an EMBL/GenBank/DDBJ whole genome shotgun (WGS) entry which is preliminary data.</text>
</comment>
<dbReference type="EMBL" id="JBHSNB010000001">
    <property type="protein sequence ID" value="MFC5584363.1"/>
    <property type="molecule type" value="Genomic_DNA"/>
</dbReference>
<protein>
    <submittedName>
        <fullName evidence="2">Uncharacterized protein</fullName>
    </submittedName>
</protein>
<dbReference type="RefSeq" id="WP_223019837.1">
    <property type="nucleotide sequence ID" value="NZ_CP078143.1"/>
</dbReference>
<organism evidence="2 3">
    <name type="scientific">Nitratireductor kimnyeongensis</name>
    <dbReference type="NCBI Taxonomy" id="430679"/>
    <lineage>
        <taxon>Bacteria</taxon>
        <taxon>Pseudomonadati</taxon>
        <taxon>Pseudomonadota</taxon>
        <taxon>Alphaproteobacteria</taxon>
        <taxon>Hyphomicrobiales</taxon>
        <taxon>Phyllobacteriaceae</taxon>
        <taxon>Nitratireductor</taxon>
    </lineage>
</organism>
<dbReference type="Proteomes" id="UP001596107">
    <property type="component" value="Unassembled WGS sequence"/>
</dbReference>
<proteinExistence type="predicted"/>
<accession>A0ABW0T5U4</accession>
<sequence length="95" mass="10036">MAISTFSGVSHKQCEYWHINCFNLKLFVFIAACAAWGAALVDLQGTFGRMTIGRATVVFLITVSAFTLIGARLLSAGASGDHHPVDGYGISAAVD</sequence>
<gene>
    <name evidence="2" type="ORF">ACFPOD_04505</name>
</gene>
<feature type="transmembrane region" description="Helical" evidence="1">
    <location>
        <begin position="26"/>
        <end position="43"/>
    </location>
</feature>
<name>A0ABW0T5U4_9HYPH</name>
<evidence type="ECO:0000256" key="1">
    <source>
        <dbReference type="SAM" id="Phobius"/>
    </source>
</evidence>
<keyword evidence="1" id="KW-1133">Transmembrane helix</keyword>
<keyword evidence="3" id="KW-1185">Reference proteome</keyword>